<evidence type="ECO:0000256" key="1">
    <source>
        <dbReference type="ARBA" id="ARBA00004651"/>
    </source>
</evidence>
<dbReference type="EMBL" id="PDJF01000001">
    <property type="protein sequence ID" value="PFG28381.1"/>
    <property type="molecule type" value="Genomic_DNA"/>
</dbReference>
<dbReference type="GO" id="GO:0016413">
    <property type="term" value="F:O-acetyltransferase activity"/>
    <property type="evidence" value="ECO:0007669"/>
    <property type="project" value="TreeGrafter"/>
</dbReference>
<keyword evidence="3" id="KW-1003">Cell membrane</keyword>
<keyword evidence="11" id="KW-1185">Reference proteome</keyword>
<reference evidence="10 11" key="1">
    <citation type="submission" date="2017-10" db="EMBL/GenBank/DDBJ databases">
        <title>Sequencing the genomes of 1000 actinobacteria strains.</title>
        <authorList>
            <person name="Klenk H.-P."/>
        </authorList>
    </citation>
    <scope>NUCLEOTIDE SEQUENCE [LARGE SCALE GENOMIC DNA]</scope>
    <source>
        <strain evidence="10 11">DSM 20688</strain>
    </source>
</reference>
<feature type="transmembrane region" description="Helical" evidence="8">
    <location>
        <begin position="316"/>
        <end position="336"/>
    </location>
</feature>
<protein>
    <submittedName>
        <fullName evidence="10">Putative membrane protein YcfT</fullName>
    </submittedName>
</protein>
<feature type="transmembrane region" description="Helical" evidence="8">
    <location>
        <begin position="277"/>
        <end position="296"/>
    </location>
</feature>
<evidence type="ECO:0000256" key="6">
    <source>
        <dbReference type="ARBA" id="ARBA00023136"/>
    </source>
</evidence>
<gene>
    <name evidence="10" type="ORF">ATK06_1491</name>
</gene>
<proteinExistence type="inferred from homology"/>
<dbReference type="OrthoDB" id="4394033at2"/>
<evidence type="ECO:0000256" key="8">
    <source>
        <dbReference type="SAM" id="Phobius"/>
    </source>
</evidence>
<dbReference type="PANTHER" id="PTHR40074:SF4">
    <property type="entry name" value="INNER MEMBRANE PROTEIN YCFT"/>
    <property type="match status" value="1"/>
</dbReference>
<organism evidence="10 11">
    <name type="scientific">Corynebacterium renale</name>
    <dbReference type="NCBI Taxonomy" id="1724"/>
    <lineage>
        <taxon>Bacteria</taxon>
        <taxon>Bacillati</taxon>
        <taxon>Actinomycetota</taxon>
        <taxon>Actinomycetes</taxon>
        <taxon>Mycobacteriales</taxon>
        <taxon>Corynebacteriaceae</taxon>
        <taxon>Corynebacterium</taxon>
    </lineage>
</organism>
<dbReference type="AlphaFoldDB" id="A0A2A9DPT7"/>
<feature type="transmembrane region" description="Helical" evidence="8">
    <location>
        <begin position="356"/>
        <end position="374"/>
    </location>
</feature>
<evidence type="ECO:0000313" key="11">
    <source>
        <dbReference type="Proteomes" id="UP000221653"/>
    </source>
</evidence>
<dbReference type="InterPro" id="IPR002656">
    <property type="entry name" value="Acyl_transf_3_dom"/>
</dbReference>
<feature type="transmembrane region" description="Helical" evidence="8">
    <location>
        <begin position="74"/>
        <end position="91"/>
    </location>
</feature>
<dbReference type="RefSeq" id="WP_083985900.1">
    <property type="nucleotide sequence ID" value="NZ_LDYE01000003.1"/>
</dbReference>
<accession>A0A2A9DPT7</accession>
<evidence type="ECO:0000256" key="3">
    <source>
        <dbReference type="ARBA" id="ARBA00022475"/>
    </source>
</evidence>
<dbReference type="Proteomes" id="UP000221653">
    <property type="component" value="Unassembled WGS sequence"/>
</dbReference>
<dbReference type="Pfam" id="PF01757">
    <property type="entry name" value="Acyl_transf_3"/>
    <property type="match status" value="1"/>
</dbReference>
<keyword evidence="6 8" id="KW-0472">Membrane</keyword>
<feature type="region of interest" description="Disordered" evidence="7">
    <location>
        <begin position="1"/>
        <end position="22"/>
    </location>
</feature>
<feature type="transmembrane region" description="Helical" evidence="8">
    <location>
        <begin position="103"/>
        <end position="123"/>
    </location>
</feature>
<dbReference type="PANTHER" id="PTHR40074">
    <property type="entry name" value="O-ACETYLTRANSFERASE WECH"/>
    <property type="match status" value="1"/>
</dbReference>
<evidence type="ECO:0000256" key="7">
    <source>
        <dbReference type="SAM" id="MobiDB-lite"/>
    </source>
</evidence>
<evidence type="ECO:0000313" key="10">
    <source>
        <dbReference type="EMBL" id="PFG28381.1"/>
    </source>
</evidence>
<comment type="similarity">
    <text evidence="2">Belongs to the acyltransferase 3 family.</text>
</comment>
<comment type="subcellular location">
    <subcellularLocation>
        <location evidence="1">Cell membrane</location>
        <topology evidence="1">Multi-pass membrane protein</topology>
    </subcellularLocation>
</comment>
<evidence type="ECO:0000259" key="9">
    <source>
        <dbReference type="Pfam" id="PF01757"/>
    </source>
</evidence>
<dbReference type="GO" id="GO:0005886">
    <property type="term" value="C:plasma membrane"/>
    <property type="evidence" value="ECO:0007669"/>
    <property type="project" value="UniProtKB-SubCell"/>
</dbReference>
<evidence type="ECO:0000256" key="4">
    <source>
        <dbReference type="ARBA" id="ARBA00022692"/>
    </source>
</evidence>
<feature type="transmembrane region" description="Helical" evidence="8">
    <location>
        <begin position="174"/>
        <end position="195"/>
    </location>
</feature>
<dbReference type="STRING" id="1724.GCA_001044175_01220"/>
<evidence type="ECO:0000256" key="5">
    <source>
        <dbReference type="ARBA" id="ARBA00022989"/>
    </source>
</evidence>
<keyword evidence="5 8" id="KW-1133">Transmembrane helix</keyword>
<sequence>MKSQSSLPSVPSSPGTQNSQAQQVVPTVQRERLAWPDVAKGLSIVGVVVLHVCLDVPFGMETGLASINSLLDPLRMPLFFLVSGLFSGKVLRMTLWELFSKRLWFFIIPFVFWMPVEKALKYWQWSYSYDKPMPTFEEGYARIFFNGESMYWFLHALVVFNLVLWATKKLPRPVAVAASFAPLLILPAEVEILFIGKMVQYLPVFIIGCYFSESIRAFAAAPNPWTQPRRIVFAAGSYIVGYAAFASWYFLVETGRTGDIAWPFLGGEVVTPASQWIVVRMVGQLLMLPVAILAAYGLSKIPFVSQCLQFLGRHTLFIYIGHPIALTLFYHFPVSVLWNLEISPESTVLWGHTTTWITYGLCVSALGGLGMWLLSRVPVVGSTLTPPAIYTLPDRLRRFVA</sequence>
<name>A0A2A9DPT7_9CORY</name>
<evidence type="ECO:0000256" key="2">
    <source>
        <dbReference type="ARBA" id="ARBA00007400"/>
    </source>
</evidence>
<feature type="compositionally biased region" description="Low complexity" evidence="7">
    <location>
        <begin position="1"/>
        <end position="14"/>
    </location>
</feature>
<comment type="caution">
    <text evidence="10">The sequence shown here is derived from an EMBL/GenBank/DDBJ whole genome shotgun (WGS) entry which is preliminary data.</text>
</comment>
<feature type="transmembrane region" description="Helical" evidence="8">
    <location>
        <begin position="231"/>
        <end position="251"/>
    </location>
</feature>
<feature type="transmembrane region" description="Helical" evidence="8">
    <location>
        <begin position="201"/>
        <end position="219"/>
    </location>
</feature>
<keyword evidence="4 8" id="KW-0812">Transmembrane</keyword>
<feature type="transmembrane region" description="Helical" evidence="8">
    <location>
        <begin position="150"/>
        <end position="167"/>
    </location>
</feature>
<feature type="domain" description="Acyltransferase 3" evidence="9">
    <location>
        <begin position="34"/>
        <end position="373"/>
    </location>
</feature>
<dbReference type="GO" id="GO:0009246">
    <property type="term" value="P:enterobacterial common antigen biosynthetic process"/>
    <property type="evidence" value="ECO:0007669"/>
    <property type="project" value="TreeGrafter"/>
</dbReference>